<accession>A0A918U906</accession>
<evidence type="ECO:0000313" key="7">
    <source>
        <dbReference type="EMBL" id="GGY11343.1"/>
    </source>
</evidence>
<dbReference type="GO" id="GO:0051287">
    <property type="term" value="F:NAD binding"/>
    <property type="evidence" value="ECO:0007669"/>
    <property type="project" value="InterPro"/>
</dbReference>
<evidence type="ECO:0000259" key="5">
    <source>
        <dbReference type="Pfam" id="PF02558"/>
    </source>
</evidence>
<evidence type="ECO:0000256" key="1">
    <source>
        <dbReference type="ARBA" id="ARBA00006601"/>
    </source>
</evidence>
<proteinExistence type="inferred from homology"/>
<dbReference type="InterPro" id="IPR013328">
    <property type="entry name" value="6PGD_dom2"/>
</dbReference>
<sequence length="302" mass="32161">MARIFIVGSGVVGTATGKGFLHAGHEVTFIDIAAGRLNYLRSQGLDARDRLDLRNEPDSFVFLTLPTPNEGHRYDLTAFEDGTTSVGEALADATGTHVVVVRSTVPPGTTEGLVQPLLEKHSGKTLGEDFMLASNPEFLRAASAVEDFMHPWMTVIASRSARTVERLTALLAPFGGELRTFTDPAAAELVKCAHNIFNATKISFWNEMWLVSQALGLDLDPIAQTVARSAEGSYNPYYGIRGGAPYGGVCLPKDTQGFLGLADSISLDMPLLRAVVRVNDVLADRTAAGGRTDGALAAGRSA</sequence>
<dbReference type="Pfam" id="PF00984">
    <property type="entry name" value="UDPG_MGDP_dh"/>
    <property type="match status" value="1"/>
</dbReference>
<evidence type="ECO:0000259" key="4">
    <source>
        <dbReference type="Pfam" id="PF00984"/>
    </source>
</evidence>
<dbReference type="InterPro" id="IPR008927">
    <property type="entry name" value="6-PGluconate_DH-like_C_sf"/>
</dbReference>
<dbReference type="Proteomes" id="UP000619244">
    <property type="component" value="Unassembled WGS sequence"/>
</dbReference>
<dbReference type="InterPro" id="IPR001732">
    <property type="entry name" value="UDP-Glc/GDP-Man_DH_N"/>
</dbReference>
<evidence type="ECO:0000259" key="6">
    <source>
        <dbReference type="Pfam" id="PF03721"/>
    </source>
</evidence>
<dbReference type="GO" id="GO:0016616">
    <property type="term" value="F:oxidoreductase activity, acting on the CH-OH group of donors, NAD or NADP as acceptor"/>
    <property type="evidence" value="ECO:0007669"/>
    <property type="project" value="InterPro"/>
</dbReference>
<dbReference type="Pfam" id="PF02558">
    <property type="entry name" value="ApbA"/>
    <property type="match status" value="1"/>
</dbReference>
<feature type="domain" description="Ketopantoate reductase N-terminal" evidence="5">
    <location>
        <begin position="4"/>
        <end position="51"/>
    </location>
</feature>
<gene>
    <name evidence="7" type="ORF">GCM10010358_74750</name>
</gene>
<dbReference type="PANTHER" id="PTHR43750">
    <property type="entry name" value="UDP-GLUCOSE 6-DEHYDROGENASE TUAD"/>
    <property type="match status" value="1"/>
</dbReference>
<dbReference type="SUPFAM" id="SSF51735">
    <property type="entry name" value="NAD(P)-binding Rossmann-fold domains"/>
    <property type="match status" value="1"/>
</dbReference>
<comment type="similarity">
    <text evidence="1 3">Belongs to the UDP-glucose/GDP-mannose dehydrogenase family.</text>
</comment>
<dbReference type="InterPro" id="IPR014026">
    <property type="entry name" value="UDP-Glc/GDP-Man_DH_dimer"/>
</dbReference>
<evidence type="ECO:0000256" key="2">
    <source>
        <dbReference type="ARBA" id="ARBA00015132"/>
    </source>
</evidence>
<protein>
    <recommendedName>
        <fullName evidence="2">UDP-glucose 6-dehydrogenase</fullName>
    </recommendedName>
</protein>
<dbReference type="PIRSF" id="PIRSF000124">
    <property type="entry name" value="UDPglc_GDPman_dh"/>
    <property type="match status" value="1"/>
</dbReference>
<dbReference type="PANTHER" id="PTHR43750:SF3">
    <property type="entry name" value="UDP-GLUCOSE 6-DEHYDROGENASE TUAD"/>
    <property type="match status" value="1"/>
</dbReference>
<dbReference type="RefSeq" id="WP_190194732.1">
    <property type="nucleotide sequence ID" value="NZ_BMVU01000077.1"/>
</dbReference>
<feature type="domain" description="UDP-glucose/GDP-mannose dehydrogenase N-terminal" evidence="6">
    <location>
        <begin position="60"/>
        <end position="168"/>
    </location>
</feature>
<dbReference type="Gene3D" id="1.10.1040.10">
    <property type="entry name" value="N-(1-d-carboxylethyl)-l-norvaline Dehydrogenase, domain 2"/>
    <property type="match status" value="1"/>
</dbReference>
<dbReference type="InterPro" id="IPR028359">
    <property type="entry name" value="UDP_ManNAc/GlcNAc_DH"/>
</dbReference>
<dbReference type="InterPro" id="IPR036291">
    <property type="entry name" value="NAD(P)-bd_dom_sf"/>
</dbReference>
<dbReference type="Pfam" id="PF03721">
    <property type="entry name" value="UDPG_MGDP_dh_N"/>
    <property type="match status" value="1"/>
</dbReference>
<keyword evidence="8" id="KW-1185">Reference proteome</keyword>
<dbReference type="Gene3D" id="3.40.50.720">
    <property type="entry name" value="NAD(P)-binding Rossmann-like Domain"/>
    <property type="match status" value="1"/>
</dbReference>
<dbReference type="InterPro" id="IPR013332">
    <property type="entry name" value="KPR_N"/>
</dbReference>
<dbReference type="GO" id="GO:0016628">
    <property type="term" value="F:oxidoreductase activity, acting on the CH-CH group of donors, NAD or NADP as acceptor"/>
    <property type="evidence" value="ECO:0007669"/>
    <property type="project" value="InterPro"/>
</dbReference>
<organism evidence="7 8">
    <name type="scientific">Streptomyces minutiscleroticus</name>
    <dbReference type="NCBI Taxonomy" id="68238"/>
    <lineage>
        <taxon>Bacteria</taxon>
        <taxon>Bacillati</taxon>
        <taxon>Actinomycetota</taxon>
        <taxon>Actinomycetes</taxon>
        <taxon>Kitasatosporales</taxon>
        <taxon>Streptomycetaceae</taxon>
        <taxon>Streptomyces</taxon>
    </lineage>
</organism>
<reference evidence="7" key="1">
    <citation type="journal article" date="2014" name="Int. J. Syst. Evol. Microbiol.">
        <title>Complete genome sequence of Corynebacterium casei LMG S-19264T (=DSM 44701T), isolated from a smear-ripened cheese.</title>
        <authorList>
            <consortium name="US DOE Joint Genome Institute (JGI-PGF)"/>
            <person name="Walter F."/>
            <person name="Albersmeier A."/>
            <person name="Kalinowski J."/>
            <person name="Ruckert C."/>
        </authorList>
    </citation>
    <scope>NUCLEOTIDE SEQUENCE</scope>
    <source>
        <strain evidence="7">JCM 4790</strain>
    </source>
</reference>
<evidence type="ECO:0000313" key="8">
    <source>
        <dbReference type="Proteomes" id="UP000619244"/>
    </source>
</evidence>
<name>A0A918U906_9ACTN</name>
<evidence type="ECO:0000256" key="3">
    <source>
        <dbReference type="PIRNR" id="PIRNR000124"/>
    </source>
</evidence>
<feature type="domain" description="UDP-glucose/GDP-mannose dehydrogenase dimerisation" evidence="4">
    <location>
        <begin position="186"/>
        <end position="280"/>
    </location>
</feature>
<dbReference type="PIRSF" id="PIRSF500136">
    <property type="entry name" value="UDP_ManNAc_DH"/>
    <property type="match status" value="1"/>
</dbReference>
<dbReference type="GO" id="GO:0000271">
    <property type="term" value="P:polysaccharide biosynthetic process"/>
    <property type="evidence" value="ECO:0007669"/>
    <property type="project" value="InterPro"/>
</dbReference>
<dbReference type="InterPro" id="IPR017476">
    <property type="entry name" value="UDP-Glc/GDP-Man"/>
</dbReference>
<dbReference type="EMBL" id="BMVU01000077">
    <property type="protein sequence ID" value="GGY11343.1"/>
    <property type="molecule type" value="Genomic_DNA"/>
</dbReference>
<comment type="caution">
    <text evidence="7">The sequence shown here is derived from an EMBL/GenBank/DDBJ whole genome shotgun (WGS) entry which is preliminary data.</text>
</comment>
<reference evidence="7" key="2">
    <citation type="submission" date="2020-09" db="EMBL/GenBank/DDBJ databases">
        <authorList>
            <person name="Sun Q."/>
            <person name="Ohkuma M."/>
        </authorList>
    </citation>
    <scope>NUCLEOTIDE SEQUENCE</scope>
    <source>
        <strain evidence="7">JCM 4790</strain>
    </source>
</reference>
<dbReference type="SUPFAM" id="SSF48179">
    <property type="entry name" value="6-phosphogluconate dehydrogenase C-terminal domain-like"/>
    <property type="match status" value="1"/>
</dbReference>
<dbReference type="AlphaFoldDB" id="A0A918U906"/>